<dbReference type="RefSeq" id="XP_003870275.1">
    <property type="nucleotide sequence ID" value="XM_003870226.1"/>
</dbReference>
<dbReference type="InterPro" id="IPR024242">
    <property type="entry name" value="NCE101"/>
</dbReference>
<sequence>MQYPYLISRSLDPIIGVGMGVASYYLYEQRVGRTEGHSLNELVIKRFTEWKEKK</sequence>
<dbReference type="GO" id="GO:0009306">
    <property type="term" value="P:protein secretion"/>
    <property type="evidence" value="ECO:0007669"/>
    <property type="project" value="InterPro"/>
</dbReference>
<protein>
    <submittedName>
        <fullName evidence="2">Nce101 protein</fullName>
    </submittedName>
</protein>
<keyword evidence="3" id="KW-1185">Reference proteome</keyword>
<dbReference type="AlphaFoldDB" id="H8X846"/>
<feature type="transmembrane region" description="Helical" evidence="1">
    <location>
        <begin position="6"/>
        <end position="27"/>
    </location>
</feature>
<dbReference type="PANTHER" id="PTHR28011">
    <property type="entry name" value="NON-CLASSICAL EXPORT PROTEIN 1"/>
    <property type="match status" value="1"/>
</dbReference>
<evidence type="ECO:0000313" key="2">
    <source>
        <dbReference type="EMBL" id="CCG24145.1"/>
    </source>
</evidence>
<dbReference type="eggNOG" id="ENOG502SBQ0">
    <property type="taxonomic scope" value="Eukaryota"/>
</dbReference>
<dbReference type="HOGENOM" id="CLU_188578_1_1_1"/>
<dbReference type="GeneID" id="14540796"/>
<organism evidence="2 3">
    <name type="scientific">Candida orthopsilosis (strain 90-125)</name>
    <name type="common">Yeast</name>
    <dbReference type="NCBI Taxonomy" id="1136231"/>
    <lineage>
        <taxon>Eukaryota</taxon>
        <taxon>Fungi</taxon>
        <taxon>Dikarya</taxon>
        <taxon>Ascomycota</taxon>
        <taxon>Saccharomycotina</taxon>
        <taxon>Pichiomycetes</taxon>
        <taxon>Debaryomycetaceae</taxon>
        <taxon>Candida/Lodderomyces clade</taxon>
        <taxon>Candida</taxon>
    </lineage>
</organism>
<reference evidence="2 3" key="1">
    <citation type="journal article" date="2012" name="PLoS ONE">
        <title>Sequence and analysis of the genome of the pathogenic yeast Candida orthopsilosis.</title>
        <authorList>
            <person name="Riccombeni A."/>
            <person name="Vidanes G."/>
            <person name="Proux-Wera E."/>
            <person name="Wolfe K.H."/>
            <person name="Butler G."/>
        </authorList>
    </citation>
    <scope>NUCLEOTIDE SEQUENCE [LARGE SCALE GENOMIC DNA]</scope>
    <source>
        <strain evidence="2 3">Co 90-125</strain>
    </source>
</reference>
<proteinExistence type="predicted"/>
<keyword evidence="1" id="KW-0812">Transmembrane</keyword>
<evidence type="ECO:0000313" key="3">
    <source>
        <dbReference type="Proteomes" id="UP000005018"/>
    </source>
</evidence>
<keyword evidence="1" id="KW-0472">Membrane</keyword>
<keyword evidence="1" id="KW-1133">Transmembrane helix</keyword>
<dbReference type="Proteomes" id="UP000005018">
    <property type="component" value="Chromosome 5"/>
</dbReference>
<dbReference type="KEGG" id="cot:CORT_0E05600"/>
<name>H8X846_CANO9</name>
<dbReference type="EMBL" id="HE681723">
    <property type="protein sequence ID" value="CCG24145.1"/>
    <property type="molecule type" value="Genomic_DNA"/>
</dbReference>
<gene>
    <name evidence="2" type="ORF">CORT_0E05600</name>
</gene>
<dbReference type="PANTHER" id="PTHR28011:SF1">
    <property type="entry name" value="NON-CLASSICAL EXPORT PROTEIN 1"/>
    <property type="match status" value="1"/>
</dbReference>
<dbReference type="Pfam" id="PF11654">
    <property type="entry name" value="NCE101"/>
    <property type="match status" value="1"/>
</dbReference>
<evidence type="ECO:0000256" key="1">
    <source>
        <dbReference type="SAM" id="Phobius"/>
    </source>
</evidence>
<dbReference type="OrthoDB" id="2155101at2759"/>
<accession>H8X846</accession>